<protein>
    <recommendedName>
        <fullName evidence="3">Alpha/beta hydrolase family protein</fullName>
    </recommendedName>
</protein>
<evidence type="ECO:0000313" key="2">
    <source>
        <dbReference type="Proteomes" id="UP000284824"/>
    </source>
</evidence>
<evidence type="ECO:0008006" key="3">
    <source>
        <dbReference type="Google" id="ProtNLM"/>
    </source>
</evidence>
<dbReference type="InterPro" id="IPR029058">
    <property type="entry name" value="AB_hydrolase_fold"/>
</dbReference>
<keyword evidence="2" id="KW-1185">Reference proteome</keyword>
<evidence type="ECO:0000313" key="1">
    <source>
        <dbReference type="EMBL" id="RVX39946.1"/>
    </source>
</evidence>
<dbReference type="RefSeq" id="WP_127932392.1">
    <property type="nucleotide sequence ID" value="NZ_SAUN01000001.1"/>
</dbReference>
<name>A0A438M287_9ACTN</name>
<accession>A0A438M287</accession>
<dbReference type="Gene3D" id="3.40.50.1820">
    <property type="entry name" value="alpha/beta hydrolase"/>
    <property type="match status" value="1"/>
</dbReference>
<organism evidence="1 2">
    <name type="scientific">Nonomuraea polychroma</name>
    <dbReference type="NCBI Taxonomy" id="46176"/>
    <lineage>
        <taxon>Bacteria</taxon>
        <taxon>Bacillati</taxon>
        <taxon>Actinomycetota</taxon>
        <taxon>Actinomycetes</taxon>
        <taxon>Streptosporangiales</taxon>
        <taxon>Streptosporangiaceae</taxon>
        <taxon>Nonomuraea</taxon>
    </lineage>
</organism>
<sequence>MNVAMTGGGLGRITARTLIVWESDRDPAGMDGGEVMEAFRRGVRRDLHGLPGTVDVVELAASHNMVAEQPGDLTELINRFLASSGNG</sequence>
<gene>
    <name evidence="1" type="ORF">EDD27_2323</name>
</gene>
<dbReference type="OrthoDB" id="63519at2"/>
<proteinExistence type="predicted"/>
<reference evidence="1 2" key="1">
    <citation type="submission" date="2019-01" db="EMBL/GenBank/DDBJ databases">
        <title>Sequencing the genomes of 1000 actinobacteria strains.</title>
        <authorList>
            <person name="Klenk H.-P."/>
        </authorList>
    </citation>
    <scope>NUCLEOTIDE SEQUENCE [LARGE SCALE GENOMIC DNA]</scope>
    <source>
        <strain evidence="1 2">DSM 43925</strain>
    </source>
</reference>
<comment type="caution">
    <text evidence="1">The sequence shown here is derived from an EMBL/GenBank/DDBJ whole genome shotgun (WGS) entry which is preliminary data.</text>
</comment>
<dbReference type="EMBL" id="SAUN01000001">
    <property type="protein sequence ID" value="RVX39946.1"/>
    <property type="molecule type" value="Genomic_DNA"/>
</dbReference>
<dbReference type="AlphaFoldDB" id="A0A438M287"/>
<dbReference type="Proteomes" id="UP000284824">
    <property type="component" value="Unassembled WGS sequence"/>
</dbReference>